<comment type="caution">
    <text evidence="2">The sequence shown here is derived from an EMBL/GenBank/DDBJ whole genome shotgun (WGS) entry which is preliminary data.</text>
</comment>
<dbReference type="Proteomes" id="UP000599523">
    <property type="component" value="Unassembled WGS sequence"/>
</dbReference>
<dbReference type="AlphaFoldDB" id="A0A972FAA7"/>
<accession>A0A972FAA7</accession>
<dbReference type="InterPro" id="IPR029068">
    <property type="entry name" value="Glyas_Bleomycin-R_OHBP_Dase"/>
</dbReference>
<proteinExistence type="predicted"/>
<name>A0A972FAA7_9RHOO</name>
<dbReference type="RefSeq" id="WP_168986282.1">
    <property type="nucleotide sequence ID" value="NZ_CAWPHM010000222.1"/>
</dbReference>
<reference evidence="2" key="1">
    <citation type="submission" date="2019-12" db="EMBL/GenBank/DDBJ databases">
        <title>Comparative genomics gives insights into the taxonomy of the Azoarcus-Aromatoleum group and reveals separate origins of nif in the plant-associated Azoarcus and non-plant-associated Aromatoleum sub-groups.</title>
        <authorList>
            <person name="Lafos M."/>
            <person name="Maluk M."/>
            <person name="Batista M."/>
            <person name="Junghare M."/>
            <person name="Carmona M."/>
            <person name="Faoro H."/>
            <person name="Cruz L.M."/>
            <person name="Battistoni F."/>
            <person name="De Souza E."/>
            <person name="Pedrosa F."/>
            <person name="Chen W.-M."/>
            <person name="Poole P.S."/>
            <person name="Dixon R.A."/>
            <person name="James E.K."/>
        </authorList>
    </citation>
    <scope>NUCLEOTIDE SEQUENCE</scope>
    <source>
        <strain evidence="2">NSC3</strain>
    </source>
</reference>
<dbReference type="SUPFAM" id="SSF54593">
    <property type="entry name" value="Glyoxalase/Bleomycin resistance protein/Dihydroxybiphenyl dioxygenase"/>
    <property type="match status" value="1"/>
</dbReference>
<dbReference type="EMBL" id="WTVM01000002">
    <property type="protein sequence ID" value="NMG01487.1"/>
    <property type="molecule type" value="Genomic_DNA"/>
</dbReference>
<organism evidence="2 3">
    <name type="scientific">Azoarcus taiwanensis</name>
    <dbReference type="NCBI Taxonomy" id="666964"/>
    <lineage>
        <taxon>Bacteria</taxon>
        <taxon>Pseudomonadati</taxon>
        <taxon>Pseudomonadota</taxon>
        <taxon>Betaproteobacteria</taxon>
        <taxon>Rhodocyclales</taxon>
        <taxon>Zoogloeaceae</taxon>
        <taxon>Azoarcus</taxon>
    </lineage>
</organism>
<dbReference type="Pfam" id="PF13670">
    <property type="entry name" value="PepSY_2"/>
    <property type="match status" value="1"/>
</dbReference>
<sequence length="108" mass="11672">MRATHLLSVLLISAGIVTGGALLTPVFAQNASTTSVGASAPSSADWLSIPQVLQRLEASGYRDFEEIERESDGYEVKATDPEGRRVEIDVDPITGEVLKTEVKRDKRS</sequence>
<dbReference type="InterPro" id="IPR025711">
    <property type="entry name" value="PepSY"/>
</dbReference>
<evidence type="ECO:0000313" key="2">
    <source>
        <dbReference type="EMBL" id="NMG01487.1"/>
    </source>
</evidence>
<feature type="domain" description="PepSY" evidence="1">
    <location>
        <begin position="41"/>
        <end position="101"/>
    </location>
</feature>
<gene>
    <name evidence="2" type="ORF">GPA21_00675</name>
</gene>
<evidence type="ECO:0000313" key="3">
    <source>
        <dbReference type="Proteomes" id="UP000599523"/>
    </source>
</evidence>
<evidence type="ECO:0000259" key="1">
    <source>
        <dbReference type="Pfam" id="PF13670"/>
    </source>
</evidence>
<keyword evidence="3" id="KW-1185">Reference proteome</keyword>
<protein>
    <submittedName>
        <fullName evidence="2">PepSY domain-containing protein</fullName>
    </submittedName>
</protein>